<proteinExistence type="predicted"/>
<keyword evidence="3" id="KW-0408">Iron</keyword>
<evidence type="ECO:0000256" key="4">
    <source>
        <dbReference type="ARBA" id="ARBA00023014"/>
    </source>
</evidence>
<evidence type="ECO:0000313" key="7">
    <source>
        <dbReference type="Proteomes" id="UP000316562"/>
    </source>
</evidence>
<dbReference type="GO" id="GO:0005737">
    <property type="term" value="C:cytoplasm"/>
    <property type="evidence" value="ECO:0007669"/>
    <property type="project" value="UniProtKB-ARBA"/>
</dbReference>
<dbReference type="PANTHER" id="PTHR46491:SF3">
    <property type="entry name" value="CDGSH IRON-SULFUR DOMAIN-CONTAINING PROTEIN 3, MITOCHONDRIAL"/>
    <property type="match status" value="1"/>
</dbReference>
<dbReference type="PANTHER" id="PTHR46491">
    <property type="entry name" value="CDGSH IRON SULFUR DOMAIN PROTEIN HOMOLOG"/>
    <property type="match status" value="1"/>
</dbReference>
<sequence length="73" mass="8120">MKKEPLVLNGIKETTYICKCGKSKNMPYCDGSHKTLSGNITPFVLEPTSETVYICQCGKSKNFPYCDGSHKNL</sequence>
<protein>
    <submittedName>
        <fullName evidence="6">CDGSH iron-sulfur domain-containing protein</fullName>
    </submittedName>
</protein>
<dbReference type="AlphaFoldDB" id="A0A519BGA0"/>
<name>A0A519BGA0_ACIG2</name>
<dbReference type="Gene3D" id="3.40.5.90">
    <property type="entry name" value="CDGSH iron-sulfur domain, mitoNEET-type"/>
    <property type="match status" value="2"/>
</dbReference>
<keyword evidence="1" id="KW-0001">2Fe-2S</keyword>
<dbReference type="Pfam" id="PF09360">
    <property type="entry name" value="zf-CDGSH"/>
    <property type="match status" value="2"/>
</dbReference>
<dbReference type="InterPro" id="IPR042216">
    <property type="entry name" value="MitoNEET_CISD"/>
</dbReference>
<evidence type="ECO:0000256" key="1">
    <source>
        <dbReference type="ARBA" id="ARBA00022714"/>
    </source>
</evidence>
<evidence type="ECO:0000313" key="6">
    <source>
        <dbReference type="EMBL" id="RZD16296.1"/>
    </source>
</evidence>
<dbReference type="InterPro" id="IPR018967">
    <property type="entry name" value="FeS-contain_CDGSH-typ"/>
</dbReference>
<dbReference type="EMBL" id="SGBC01000002">
    <property type="protein sequence ID" value="RZD16296.1"/>
    <property type="molecule type" value="Genomic_DNA"/>
</dbReference>
<evidence type="ECO:0000256" key="2">
    <source>
        <dbReference type="ARBA" id="ARBA00022723"/>
    </source>
</evidence>
<organism evidence="6 7">
    <name type="scientific">Acididesulfobacter guangdongensis</name>
    <dbReference type="NCBI Taxonomy" id="2597225"/>
    <lineage>
        <taxon>Bacteria</taxon>
        <taxon>Deltaproteobacteria</taxon>
        <taxon>Candidatus Acidulodesulfobacterales</taxon>
        <taxon>Candidatus Acididesulfobacter</taxon>
    </lineage>
</organism>
<dbReference type="GO" id="GO:0046872">
    <property type="term" value="F:metal ion binding"/>
    <property type="evidence" value="ECO:0007669"/>
    <property type="project" value="UniProtKB-KW"/>
</dbReference>
<feature type="domain" description="Iron-binding zinc finger CDGSH type" evidence="5">
    <location>
        <begin position="2"/>
        <end position="39"/>
    </location>
</feature>
<dbReference type="Proteomes" id="UP000316562">
    <property type="component" value="Unassembled WGS sequence"/>
</dbReference>
<comment type="caution">
    <text evidence="6">The sequence shown here is derived from an EMBL/GenBank/DDBJ whole genome shotgun (WGS) entry which is preliminary data.</text>
</comment>
<dbReference type="GO" id="GO:0051537">
    <property type="term" value="F:2 iron, 2 sulfur cluster binding"/>
    <property type="evidence" value="ECO:0007669"/>
    <property type="project" value="UniProtKB-KW"/>
</dbReference>
<feature type="domain" description="Iron-binding zinc finger CDGSH type" evidence="5">
    <location>
        <begin position="40"/>
        <end position="72"/>
    </location>
</feature>
<accession>A0A519BGA0</accession>
<evidence type="ECO:0000259" key="5">
    <source>
        <dbReference type="SMART" id="SM00704"/>
    </source>
</evidence>
<dbReference type="InterPro" id="IPR052950">
    <property type="entry name" value="CISD"/>
</dbReference>
<gene>
    <name evidence="6" type="ORF">EVJ46_04485</name>
</gene>
<reference evidence="6 7" key="1">
    <citation type="journal article" date="2019" name="ISME J.">
        <title>Insights into ecological role of a new deltaproteobacterial order Candidatus Acidulodesulfobacterales by metagenomics and metatranscriptomics.</title>
        <authorList>
            <person name="Tan S."/>
            <person name="Liu J."/>
            <person name="Fang Y."/>
            <person name="Hedlund B.P."/>
            <person name="Lian Z.H."/>
            <person name="Huang L.Y."/>
            <person name="Li J.T."/>
            <person name="Huang L.N."/>
            <person name="Li W.J."/>
            <person name="Jiang H.C."/>
            <person name="Dong H.L."/>
            <person name="Shu W.S."/>
        </authorList>
    </citation>
    <scope>NUCLEOTIDE SEQUENCE [LARGE SCALE GENOMIC DNA]</scope>
    <source>
        <strain evidence="6">AP2</strain>
    </source>
</reference>
<dbReference type="SMART" id="SM00704">
    <property type="entry name" value="ZnF_CDGSH"/>
    <property type="match status" value="2"/>
</dbReference>
<keyword evidence="4" id="KW-0411">Iron-sulfur</keyword>
<keyword evidence="2" id="KW-0479">Metal-binding</keyword>
<evidence type="ECO:0000256" key="3">
    <source>
        <dbReference type="ARBA" id="ARBA00023004"/>
    </source>
</evidence>